<dbReference type="AlphaFoldDB" id="A0AAF5PKS4"/>
<evidence type="ECO:0000313" key="2">
    <source>
        <dbReference type="WBParaSite" id="mrna-Wban_02125"/>
    </source>
</evidence>
<organism evidence="1 2">
    <name type="scientific">Wuchereria bancrofti</name>
    <dbReference type="NCBI Taxonomy" id="6293"/>
    <lineage>
        <taxon>Eukaryota</taxon>
        <taxon>Metazoa</taxon>
        <taxon>Ecdysozoa</taxon>
        <taxon>Nematoda</taxon>
        <taxon>Chromadorea</taxon>
        <taxon>Rhabditida</taxon>
        <taxon>Spirurina</taxon>
        <taxon>Spiruromorpha</taxon>
        <taxon>Filarioidea</taxon>
        <taxon>Onchocercidae</taxon>
        <taxon>Wuchereria</taxon>
    </lineage>
</organism>
<name>A0AAF5PKS4_WUCBA</name>
<evidence type="ECO:0000313" key="1">
    <source>
        <dbReference type="Proteomes" id="UP000093561"/>
    </source>
</evidence>
<reference evidence="1" key="1">
    <citation type="submission" date="2015-03" db="EMBL/GenBank/DDBJ databases">
        <title>Wuchereria bancrofti Genome Sequencing Papua New Guinea Strain.</title>
        <authorList>
            <person name="Small S.T."/>
            <person name="Serre D."/>
            <person name="Zimmerman P.A."/>
        </authorList>
    </citation>
    <scope>NUCLEOTIDE SEQUENCE [LARGE SCALE GENOMIC DNA]</scope>
    <source>
        <strain evidence="1">pt0022</strain>
    </source>
</reference>
<proteinExistence type="predicted"/>
<sequence>MLNTSEGINGIKLNLKSLAYKAKFIIYENYQVPPADHNTLFECKGETQPGMFSFNSDFLDCSFQFNRPVNNGGGNERYTNDDLKGLWKQLTAPDYLDHYCNLMKCKYLMTAPQGCTPEEDVLAILDVPVELKFSQITKYRYQYHQ</sequence>
<accession>A0AAF5PKS4</accession>
<dbReference type="WBParaSite" id="mrna-Wban_02125">
    <property type="protein sequence ID" value="mrna-Wban_02125"/>
    <property type="gene ID" value="Wban_02125"/>
</dbReference>
<dbReference type="Proteomes" id="UP000093561">
    <property type="component" value="Unassembled WGS sequence"/>
</dbReference>
<reference evidence="1" key="2">
    <citation type="journal article" date="2016" name="Mol. Ecol.">
        <title>Population genomics of the filarial nematode parasite Wuchereria bancrofti from mosquitoes.</title>
        <authorList>
            <person name="Small S.T."/>
            <person name="Reimer L.J."/>
            <person name="Tisch D.J."/>
            <person name="King C.L."/>
            <person name="Christensen B.M."/>
            <person name="Siba P.M."/>
            <person name="Kazura J.W."/>
            <person name="Serre D."/>
            <person name="Zimmerman P.A."/>
        </authorList>
    </citation>
    <scope>NUCLEOTIDE SEQUENCE</scope>
    <source>
        <strain evidence="1">pt0022</strain>
    </source>
</reference>
<protein>
    <submittedName>
        <fullName evidence="2">Uncharacterized protein</fullName>
    </submittedName>
</protein>
<reference evidence="2" key="3">
    <citation type="submission" date="2024-02" db="UniProtKB">
        <authorList>
            <consortium name="WormBaseParasite"/>
        </authorList>
    </citation>
    <scope>IDENTIFICATION</scope>
    <source>
        <strain evidence="2">pt0022</strain>
    </source>
</reference>